<feature type="region of interest" description="Disordered" evidence="1">
    <location>
        <begin position="89"/>
        <end position="112"/>
    </location>
</feature>
<evidence type="ECO:0000256" key="1">
    <source>
        <dbReference type="SAM" id="MobiDB-lite"/>
    </source>
</evidence>
<dbReference type="AlphaFoldDB" id="A0A7J6LDL5"/>
<dbReference type="OrthoDB" id="417481at2759"/>
<accession>A0A7J6LDL5</accession>
<proteinExistence type="predicted"/>
<reference evidence="4 5" key="1">
    <citation type="submission" date="2020-04" db="EMBL/GenBank/DDBJ databases">
        <title>Perkinsus olseni comparative genomics.</title>
        <authorList>
            <person name="Bogema D.R."/>
        </authorList>
    </citation>
    <scope>NUCLEOTIDE SEQUENCE [LARGE SCALE GENOMIC DNA]</scope>
    <source>
        <strain evidence="2">ATCC PRA-179</strain>
        <strain evidence="3">ATCC PRA-31</strain>
    </source>
</reference>
<comment type="caution">
    <text evidence="3">The sequence shown here is derived from an EMBL/GenBank/DDBJ whole genome shotgun (WGS) entry which is preliminary data.</text>
</comment>
<gene>
    <name evidence="3" type="ORF">FOL46_007458</name>
    <name evidence="2" type="ORF">FOZ61_008271</name>
</gene>
<protein>
    <submittedName>
        <fullName evidence="3">Uncharacterized protein</fullName>
    </submittedName>
</protein>
<organism evidence="3 5">
    <name type="scientific">Perkinsus olseni</name>
    <name type="common">Perkinsus atlanticus</name>
    <dbReference type="NCBI Taxonomy" id="32597"/>
    <lineage>
        <taxon>Eukaryota</taxon>
        <taxon>Sar</taxon>
        <taxon>Alveolata</taxon>
        <taxon>Perkinsozoa</taxon>
        <taxon>Perkinsea</taxon>
        <taxon>Perkinsida</taxon>
        <taxon>Perkinsidae</taxon>
        <taxon>Perkinsus</taxon>
    </lineage>
</organism>
<evidence type="ECO:0000313" key="2">
    <source>
        <dbReference type="EMBL" id="KAF4654399.1"/>
    </source>
</evidence>
<dbReference type="Proteomes" id="UP000570595">
    <property type="component" value="Unassembled WGS sequence"/>
</dbReference>
<name>A0A7J6LDL5_PEROL</name>
<evidence type="ECO:0000313" key="5">
    <source>
        <dbReference type="Proteomes" id="UP000572268"/>
    </source>
</evidence>
<evidence type="ECO:0000313" key="3">
    <source>
        <dbReference type="EMBL" id="KAF4657337.1"/>
    </source>
</evidence>
<dbReference type="EMBL" id="JABAHT010000539">
    <property type="protein sequence ID" value="KAF4654399.1"/>
    <property type="molecule type" value="Genomic_DNA"/>
</dbReference>
<evidence type="ECO:0000313" key="4">
    <source>
        <dbReference type="Proteomes" id="UP000570595"/>
    </source>
</evidence>
<dbReference type="EMBL" id="JABANN010000528">
    <property type="protein sequence ID" value="KAF4657337.1"/>
    <property type="molecule type" value="Genomic_DNA"/>
</dbReference>
<sequence>MALCDAPSEEQQHGPIEESLAAFSLYSDVADDEALRHLHHAVKSLSWSSSPLLQSPPLQYLTATDASWTSTPILVEDHAELELLSSRSKVPPLHTSNDESRAVPESLPESNGSVRYDRDGLVVELQNRLPACTATFARVQGFDANISRLLKSPIWAAQNAFDTVGSTLMELALPAIFANGIQQAFPRPDPNRSKKLIGGRKALQSLACPPHRQGSSGSGAYRNSLWLSSCNDGDHTPTSS</sequence>
<dbReference type="Proteomes" id="UP000572268">
    <property type="component" value="Unassembled WGS sequence"/>
</dbReference>